<evidence type="ECO:0000259" key="1">
    <source>
        <dbReference type="Pfam" id="PF09848"/>
    </source>
</evidence>
<organism evidence="2 3">
    <name type="scientific">Rubritalea halochordaticola</name>
    <dbReference type="NCBI Taxonomy" id="714537"/>
    <lineage>
        <taxon>Bacteria</taxon>
        <taxon>Pseudomonadati</taxon>
        <taxon>Verrucomicrobiota</taxon>
        <taxon>Verrucomicrobiia</taxon>
        <taxon>Verrucomicrobiales</taxon>
        <taxon>Rubritaleaceae</taxon>
        <taxon>Rubritalea</taxon>
    </lineage>
</organism>
<dbReference type="Gene3D" id="3.40.50.300">
    <property type="entry name" value="P-loop containing nucleotide triphosphate hydrolases"/>
    <property type="match status" value="1"/>
</dbReference>
<protein>
    <recommendedName>
        <fullName evidence="1">Schlafen group 3-like DNA/RNA helicase domain-containing protein</fullName>
    </recommendedName>
</protein>
<dbReference type="EMBL" id="BAABRL010000013">
    <property type="protein sequence ID" value="GAA5497323.1"/>
    <property type="molecule type" value="Genomic_DNA"/>
</dbReference>
<evidence type="ECO:0000313" key="2">
    <source>
        <dbReference type="EMBL" id="GAA5497323.1"/>
    </source>
</evidence>
<name>A0ABP9V477_9BACT</name>
<feature type="domain" description="Schlafen group 3-like DNA/RNA helicase" evidence="1">
    <location>
        <begin position="236"/>
        <end position="623"/>
    </location>
</feature>
<dbReference type="Pfam" id="PF09848">
    <property type="entry name" value="SLFN-g3_helicase"/>
    <property type="match status" value="1"/>
</dbReference>
<dbReference type="Proteomes" id="UP001424741">
    <property type="component" value="Unassembled WGS sequence"/>
</dbReference>
<comment type="caution">
    <text evidence="2">The sequence shown here is derived from an EMBL/GenBank/DDBJ whole genome shotgun (WGS) entry which is preliminary data.</text>
</comment>
<dbReference type="InterPro" id="IPR018647">
    <property type="entry name" value="SLFN_3-like_DNA/RNA_helicase"/>
</dbReference>
<gene>
    <name evidence="2" type="ORF">Rhal01_03516</name>
</gene>
<reference evidence="2 3" key="1">
    <citation type="submission" date="2024-02" db="EMBL/GenBank/DDBJ databases">
        <title>Rubritalea halochordaticola NBRC 107102.</title>
        <authorList>
            <person name="Ichikawa N."/>
            <person name="Katano-Makiyama Y."/>
            <person name="Hidaka K."/>
        </authorList>
    </citation>
    <scope>NUCLEOTIDE SEQUENCE [LARGE SCALE GENOMIC DNA]</scope>
    <source>
        <strain evidence="2 3">NBRC 107102</strain>
    </source>
</reference>
<keyword evidence="3" id="KW-1185">Reference proteome</keyword>
<accession>A0ABP9V477</accession>
<proteinExistence type="predicted"/>
<dbReference type="InterPro" id="IPR027417">
    <property type="entry name" value="P-loop_NTPase"/>
</dbReference>
<sequence length="655" mass="74226">MNRYYYSSEVRDFLKESSNSILGRITDQNQFELTIQQKNAWNHQIEVLKQSLNNFPDAHLFFEYTIPRMGKRCDCILVCENQIFVLEFKCGASEFLHADKVQAIDYALDLKNFHAESHHLPIIPILVATDASAPFPQNLTFSDDKVGNCLLSNKDTLTTLIQESNDAQKESPSVDPHTWANSSYKPTPTIIEAAKALYRDHKVDAISSSGAERYNLTKTAEFIDQVIADAKASKHKSICFVTGVPGAGKTLAGLNLSTERNQVDKGEHAVFLSGNGPLVSVLQRALAEDRRNREGESLKAAKQATSSFIQNIHHFRDDYLADTSAPIEKVVVFDEAQRAWTREKAAKFMKDKKQVADFDHSEPAFLLEVMNRHGDWCVVVALIGGGQEINDGEAGLPEWFKALNEMGEPWKVFYSPNLDSSEHTQEYGLEELLPAESTPQEDLHLSVSLRSFRAENLSTSINLLISNRSKEARQIIENDLAKYPIYRTRDLNLAKIWIRNKQRGSERIGLIASAGAKRLVPYGINMNVSIEPEKWFLGDASDIRSSDFLELAASQFDIQGLEIDWSIVCWDADLRYHKNQWTHHQFKGSKWQKRNKEIDQLYLRNAYRVLLTRARQGMVIFVPEGSDEDRTRTPAFYDGTYEYLGECGITELADS</sequence>
<dbReference type="RefSeq" id="WP_346189850.1">
    <property type="nucleotide sequence ID" value="NZ_BAABRL010000013.1"/>
</dbReference>
<dbReference type="SUPFAM" id="SSF52540">
    <property type="entry name" value="P-loop containing nucleoside triphosphate hydrolases"/>
    <property type="match status" value="1"/>
</dbReference>
<evidence type="ECO:0000313" key="3">
    <source>
        <dbReference type="Proteomes" id="UP001424741"/>
    </source>
</evidence>